<evidence type="ECO:0000313" key="1">
    <source>
        <dbReference type="EMBL" id="SAL96003.1"/>
    </source>
</evidence>
<evidence type="ECO:0000313" key="2">
    <source>
        <dbReference type="Proteomes" id="UP000078561"/>
    </source>
</evidence>
<organism evidence="1">
    <name type="scientific">Absidia glauca</name>
    <name type="common">Pin mould</name>
    <dbReference type="NCBI Taxonomy" id="4829"/>
    <lineage>
        <taxon>Eukaryota</taxon>
        <taxon>Fungi</taxon>
        <taxon>Fungi incertae sedis</taxon>
        <taxon>Mucoromycota</taxon>
        <taxon>Mucoromycotina</taxon>
        <taxon>Mucoromycetes</taxon>
        <taxon>Mucorales</taxon>
        <taxon>Cunninghamellaceae</taxon>
        <taxon>Absidia</taxon>
    </lineage>
</organism>
<reference evidence="1" key="1">
    <citation type="submission" date="2016-04" db="EMBL/GenBank/DDBJ databases">
        <authorList>
            <person name="Evans L.H."/>
            <person name="Alamgir A."/>
            <person name="Owens N."/>
            <person name="Weber N.D."/>
            <person name="Virtaneva K."/>
            <person name="Barbian K."/>
            <person name="Babar A."/>
            <person name="Rosenke K."/>
        </authorList>
    </citation>
    <scope>NUCLEOTIDE SEQUENCE [LARGE SCALE GENOMIC DNA]</scope>
    <source>
        <strain evidence="1">CBS 101.48</strain>
    </source>
</reference>
<proteinExistence type="predicted"/>
<accession>A0A163IY08</accession>
<name>A0A163IY08_ABSGL</name>
<protein>
    <submittedName>
        <fullName evidence="1">Uncharacterized protein</fullName>
    </submittedName>
</protein>
<dbReference type="AlphaFoldDB" id="A0A163IY08"/>
<gene>
    <name evidence="1" type="primary">ABSGL_01344.1 scaffold 1223</name>
</gene>
<dbReference type="OMA" id="YLHESKT"/>
<dbReference type="EMBL" id="LT550481">
    <property type="protein sequence ID" value="SAL96003.1"/>
    <property type="molecule type" value="Genomic_DNA"/>
</dbReference>
<keyword evidence="2" id="KW-1185">Reference proteome</keyword>
<dbReference type="OrthoDB" id="2242533at2759"/>
<dbReference type="STRING" id="4829.A0A163IY08"/>
<dbReference type="Proteomes" id="UP000078561">
    <property type="component" value="Unassembled WGS sequence"/>
</dbReference>
<sequence>MSNGLSSILDLVDQSYPSQRSLFLSLEWNQINQLFKSKYDISVADLDPVLCFTWKIICGTVNESRNIKNGLLYLYRIFPKYQSFSLMPSLKALEHILDLLDQDAYLLQESVAVSVSETDYLAYVWIPLFRRLFPPNYNIRIKSGETCYPYTLKCKQDMYKNSKKVSGFKVDLRFIVEKDGREYDICSVEAACNAQADTKVISDEGKLNREMKDHLDAMIEMMGNATTTATELCGWGIQIIGASCLIRSLHLADNGLYVAIHHFDITLPRSIPELQQFTTTMSQLLTFRQHLLKSVDFILSHAKSNNKQPNSFNSRDVTVVMDGKQRDTWYTPPENTESRLPVNLTSLSPLSSLKAKLLSLACKDSLGALNDKNDDEEDRDDFGWKYDGKIWCNMYTGERSENSPYEETG</sequence>
<dbReference type="InParanoid" id="A0A163IY08"/>